<evidence type="ECO:0000313" key="12">
    <source>
        <dbReference type="EMBL" id="KRO70916.1"/>
    </source>
</evidence>
<dbReference type="PROSITE" id="PS51866">
    <property type="entry name" value="MOP"/>
    <property type="match status" value="1"/>
</dbReference>
<dbReference type="NCBIfam" id="TIGR02142">
    <property type="entry name" value="modC_ABC"/>
    <property type="match status" value="1"/>
</dbReference>
<keyword evidence="2" id="KW-1003">Cell membrane</keyword>
<dbReference type="GO" id="GO:0016020">
    <property type="term" value="C:membrane"/>
    <property type="evidence" value="ECO:0007669"/>
    <property type="project" value="InterPro"/>
</dbReference>
<dbReference type="SMART" id="SM00382">
    <property type="entry name" value="AAA"/>
    <property type="match status" value="1"/>
</dbReference>
<evidence type="ECO:0000259" key="11">
    <source>
        <dbReference type="PROSITE" id="PS51866"/>
    </source>
</evidence>
<protein>
    <submittedName>
        <fullName evidence="12">Uncharacterized protein</fullName>
    </submittedName>
</protein>
<dbReference type="Pfam" id="PF00005">
    <property type="entry name" value="ABC_tran"/>
    <property type="match status" value="1"/>
</dbReference>
<evidence type="ECO:0000256" key="8">
    <source>
        <dbReference type="ARBA" id="ARBA00023136"/>
    </source>
</evidence>
<keyword evidence="8" id="KW-0472">Membrane</keyword>
<dbReference type="InterPro" id="IPR011868">
    <property type="entry name" value="ModC_ABC_ATP-bd"/>
</dbReference>
<proteinExistence type="predicted"/>
<feature type="domain" description="Mop" evidence="11">
    <location>
        <begin position="299"/>
        <end position="387"/>
    </location>
</feature>
<dbReference type="AlphaFoldDB" id="A0A0R2S7R1"/>
<dbReference type="InterPro" id="IPR050334">
    <property type="entry name" value="Molybdenum_import_ModC"/>
</dbReference>
<dbReference type="Gene3D" id="3.40.50.300">
    <property type="entry name" value="P-loop containing nucleotide triphosphate hydrolases"/>
    <property type="match status" value="1"/>
</dbReference>
<dbReference type="GO" id="GO:0005524">
    <property type="term" value="F:ATP binding"/>
    <property type="evidence" value="ECO:0007669"/>
    <property type="project" value="UniProtKB-KW"/>
</dbReference>
<evidence type="ECO:0000256" key="5">
    <source>
        <dbReference type="ARBA" id="ARBA00022741"/>
    </source>
</evidence>
<dbReference type="GO" id="GO:0140359">
    <property type="term" value="F:ABC-type transporter activity"/>
    <property type="evidence" value="ECO:0007669"/>
    <property type="project" value="InterPro"/>
</dbReference>
<dbReference type="InterPro" id="IPR003593">
    <property type="entry name" value="AAA+_ATPase"/>
</dbReference>
<keyword evidence="1" id="KW-0813">Transport</keyword>
<dbReference type="InterPro" id="IPR017871">
    <property type="entry name" value="ABC_transporter-like_CS"/>
</dbReference>
<dbReference type="PANTHER" id="PTHR43514">
    <property type="entry name" value="ABC TRANSPORTER I FAMILY MEMBER 10"/>
    <property type="match status" value="1"/>
</dbReference>
<dbReference type="InterPro" id="IPR004606">
    <property type="entry name" value="Mop_domain"/>
</dbReference>
<evidence type="ECO:0000256" key="7">
    <source>
        <dbReference type="ARBA" id="ARBA00022967"/>
    </source>
</evidence>
<evidence type="ECO:0000256" key="3">
    <source>
        <dbReference type="ARBA" id="ARBA00022505"/>
    </source>
</evidence>
<name>A0A0R2S7R1_9GAMM</name>
<dbReference type="InterPro" id="IPR003439">
    <property type="entry name" value="ABC_transporter-like_ATP-bd"/>
</dbReference>
<evidence type="ECO:0000256" key="9">
    <source>
        <dbReference type="PROSITE-ProRule" id="PRU01213"/>
    </source>
</evidence>
<keyword evidence="3 9" id="KW-0500">Molybdenum</keyword>
<dbReference type="GO" id="GO:0015098">
    <property type="term" value="F:molybdate ion transmembrane transporter activity"/>
    <property type="evidence" value="ECO:0007669"/>
    <property type="project" value="InterPro"/>
</dbReference>
<reference evidence="12 13" key="1">
    <citation type="submission" date="2015-10" db="EMBL/GenBank/DDBJ databases">
        <title>Metagenome-Assembled Genomes uncover a global brackish microbiome.</title>
        <authorList>
            <person name="Hugerth L.W."/>
            <person name="Larsson J."/>
            <person name="Alneberg J."/>
            <person name="Lindh M.V."/>
            <person name="Legrand C."/>
            <person name="Pinhassi J."/>
            <person name="Andersson A.F."/>
        </authorList>
    </citation>
    <scope>NUCLEOTIDE SEQUENCE [LARGE SCALE GENOMIC DNA]</scope>
    <source>
        <strain evidence="12">BACL4 MAG-120507-bin80</strain>
    </source>
</reference>
<dbReference type="PANTHER" id="PTHR43514:SF10">
    <property type="entry name" value="MOLYBDENUM IMPORT ATP-BINDING PROTEIN MODC 2"/>
    <property type="match status" value="1"/>
</dbReference>
<evidence type="ECO:0000256" key="6">
    <source>
        <dbReference type="ARBA" id="ARBA00022840"/>
    </source>
</evidence>
<evidence type="ECO:0000313" key="13">
    <source>
        <dbReference type="Proteomes" id="UP000051934"/>
    </source>
</evidence>
<dbReference type="Pfam" id="PF03459">
    <property type="entry name" value="TOBE"/>
    <property type="match status" value="1"/>
</dbReference>
<evidence type="ECO:0000256" key="4">
    <source>
        <dbReference type="ARBA" id="ARBA00022519"/>
    </source>
</evidence>
<keyword evidence="4" id="KW-0997">Cell inner membrane</keyword>
<evidence type="ECO:0000256" key="1">
    <source>
        <dbReference type="ARBA" id="ARBA00022448"/>
    </source>
</evidence>
<evidence type="ECO:0000256" key="2">
    <source>
        <dbReference type="ARBA" id="ARBA00022475"/>
    </source>
</evidence>
<dbReference type="PROSITE" id="PS50893">
    <property type="entry name" value="ABC_TRANSPORTER_2"/>
    <property type="match status" value="1"/>
</dbReference>
<dbReference type="InterPro" id="IPR027417">
    <property type="entry name" value="P-loop_NTPase"/>
</dbReference>
<keyword evidence="6" id="KW-0067">ATP-binding</keyword>
<keyword evidence="7" id="KW-1278">Translocase</keyword>
<gene>
    <name evidence="12" type="ORF">ABR69_07930</name>
</gene>
<sequence length="387" mass="42225">MASDTGVPIDAHFTHCYDDFVLDVDLALPAKGVTVLYGQSGSGKTTLLRCLAGLVHAPGGVLSVDGEQWQGDELFVPTHKRPIGYVFQEPSLFEHLTVEGNLNYAQKRVDLADPSDSVLSSNEVIELLGIENLMQRKPNQLSGGEKQRVAIARALFSQPELLLMDEPLASLDTQRKREILPYLEKLRLELKIPIVYVTHSIDELSRLADWVVVLDQGRVVANGSLADVLTALDSPMQLDDAGVVLETTIRSREAQWALMRVSFIGGELLLADNGRAEGETLRVRVDARDISLTLSQHTDTSILNALPATVIEISACPSQDAVLVKLGLGHQSIAALDESKAMDEQSKASRDSNEMLLSRITRRSAEHLALAVGSQVWAQIKSVAVLR</sequence>
<dbReference type="InterPro" id="IPR005116">
    <property type="entry name" value="Transp-assoc_OB_typ1"/>
</dbReference>
<comment type="caution">
    <text evidence="12">The sequence shown here is derived from an EMBL/GenBank/DDBJ whole genome shotgun (WGS) entry which is preliminary data.</text>
</comment>
<dbReference type="SUPFAM" id="SSF50331">
    <property type="entry name" value="MOP-like"/>
    <property type="match status" value="1"/>
</dbReference>
<organism evidence="12 13">
    <name type="scientific">OM182 bacterium BACL3 MAG-120507-bin80</name>
    <dbReference type="NCBI Taxonomy" id="1655577"/>
    <lineage>
        <taxon>Bacteria</taxon>
        <taxon>Pseudomonadati</taxon>
        <taxon>Pseudomonadota</taxon>
        <taxon>Gammaproteobacteria</taxon>
        <taxon>OMG group</taxon>
        <taxon>OM182 clade</taxon>
    </lineage>
</organism>
<dbReference type="Proteomes" id="UP000051934">
    <property type="component" value="Unassembled WGS sequence"/>
</dbReference>
<dbReference type="GO" id="GO:0016887">
    <property type="term" value="F:ATP hydrolysis activity"/>
    <property type="evidence" value="ECO:0007669"/>
    <property type="project" value="InterPro"/>
</dbReference>
<feature type="domain" description="ABC transporter" evidence="10">
    <location>
        <begin position="6"/>
        <end position="241"/>
    </location>
</feature>
<evidence type="ECO:0000259" key="10">
    <source>
        <dbReference type="PROSITE" id="PS50893"/>
    </source>
</evidence>
<dbReference type="PROSITE" id="PS00211">
    <property type="entry name" value="ABC_TRANSPORTER_1"/>
    <property type="match status" value="1"/>
</dbReference>
<keyword evidence="5" id="KW-0547">Nucleotide-binding</keyword>
<dbReference type="EMBL" id="LIBB01000276">
    <property type="protein sequence ID" value="KRO70916.1"/>
    <property type="molecule type" value="Genomic_DNA"/>
</dbReference>
<dbReference type="InterPro" id="IPR008995">
    <property type="entry name" value="Mo/tungstate-bd_C_term_dom"/>
</dbReference>
<dbReference type="SUPFAM" id="SSF52540">
    <property type="entry name" value="P-loop containing nucleoside triphosphate hydrolases"/>
    <property type="match status" value="1"/>
</dbReference>
<accession>A0A0R2S7R1</accession>
<dbReference type="Gene3D" id="2.40.50.100">
    <property type="match status" value="1"/>
</dbReference>